<proteinExistence type="inferred from homology"/>
<name>A0A834KGX2_VESGE</name>
<feature type="region of interest" description="Disordered" evidence="2">
    <location>
        <begin position="157"/>
        <end position="187"/>
    </location>
</feature>
<evidence type="ECO:0008006" key="5">
    <source>
        <dbReference type="Google" id="ProtNLM"/>
    </source>
</evidence>
<protein>
    <recommendedName>
        <fullName evidence="5">WASH complex subunit 3</fullName>
    </recommendedName>
</protein>
<dbReference type="Proteomes" id="UP000617340">
    <property type="component" value="Unassembled WGS sequence"/>
</dbReference>
<dbReference type="InterPro" id="IPR019309">
    <property type="entry name" value="WASHC3"/>
</dbReference>
<dbReference type="GO" id="GO:0071203">
    <property type="term" value="C:WASH complex"/>
    <property type="evidence" value="ECO:0007669"/>
    <property type="project" value="InterPro"/>
</dbReference>
<evidence type="ECO:0000256" key="2">
    <source>
        <dbReference type="SAM" id="MobiDB-lite"/>
    </source>
</evidence>
<sequence>MNDYKMPIIEPTIDYTKVPPINQKRTISFINHFIIHTVTFLNKFALSCEEKLFEFENKLQRVEASLAILESRLSSIPDLQPTTDIQNDNVKENNEVKSENAKVSKIDEPDNVEENKSSSNESPTQQVERDPRYDKYFTMIHFGVKKESVKLQVQQEGLDPTVLDKPPQHISSKTKPNVADTAANQGD</sequence>
<gene>
    <name evidence="3" type="ORF">HZH68_005025</name>
</gene>
<evidence type="ECO:0000313" key="3">
    <source>
        <dbReference type="EMBL" id="KAF7405656.1"/>
    </source>
</evidence>
<evidence type="ECO:0000256" key="1">
    <source>
        <dbReference type="ARBA" id="ARBA00006290"/>
    </source>
</evidence>
<evidence type="ECO:0000313" key="4">
    <source>
        <dbReference type="Proteomes" id="UP000617340"/>
    </source>
</evidence>
<accession>A0A834KGX2</accession>
<dbReference type="AlphaFoldDB" id="A0A834KGX2"/>
<comment type="caution">
    <text evidence="3">The sequence shown here is derived from an EMBL/GenBank/DDBJ whole genome shotgun (WGS) entry which is preliminary data.</text>
</comment>
<feature type="compositionally biased region" description="Basic and acidic residues" evidence="2">
    <location>
        <begin position="89"/>
        <end position="116"/>
    </location>
</feature>
<dbReference type="PANTHER" id="PTHR13015">
    <property type="entry name" value="PROTEIN AD-016-RELATED"/>
    <property type="match status" value="1"/>
</dbReference>
<dbReference type="PANTHER" id="PTHR13015:SF0">
    <property type="entry name" value="WASH COMPLEX SUBUNIT 3"/>
    <property type="match status" value="1"/>
</dbReference>
<dbReference type="EMBL" id="JACSDZ010000004">
    <property type="protein sequence ID" value="KAF7405656.1"/>
    <property type="molecule type" value="Genomic_DNA"/>
</dbReference>
<comment type="similarity">
    <text evidence="1">Belongs to the CCDC53 family.</text>
</comment>
<keyword evidence="4" id="KW-1185">Reference proteome</keyword>
<reference evidence="3" key="1">
    <citation type="journal article" date="2020" name="G3 (Bethesda)">
        <title>High-Quality Assemblies for Three Invasive Social Wasps from the &lt;i&gt;Vespula&lt;/i&gt; Genus.</title>
        <authorList>
            <person name="Harrop T.W.R."/>
            <person name="Guhlin J."/>
            <person name="McLaughlin G.M."/>
            <person name="Permina E."/>
            <person name="Stockwell P."/>
            <person name="Gilligan J."/>
            <person name="Le Lec M.F."/>
            <person name="Gruber M.A.M."/>
            <person name="Quinn O."/>
            <person name="Lovegrove M."/>
            <person name="Duncan E.J."/>
            <person name="Remnant E.J."/>
            <person name="Van Eeckhoven J."/>
            <person name="Graham B."/>
            <person name="Knapp R.A."/>
            <person name="Langford K.W."/>
            <person name="Kronenberg Z."/>
            <person name="Press M.O."/>
            <person name="Eacker S.M."/>
            <person name="Wilson-Rankin E.E."/>
            <person name="Purcell J."/>
            <person name="Lester P.J."/>
            <person name="Dearden P.K."/>
        </authorList>
    </citation>
    <scope>NUCLEOTIDE SEQUENCE</scope>
    <source>
        <strain evidence="3">Linc-1</strain>
    </source>
</reference>
<organism evidence="3 4">
    <name type="scientific">Vespula germanica</name>
    <name type="common">German yellow jacket</name>
    <name type="synonym">Paravespula germanica</name>
    <dbReference type="NCBI Taxonomy" id="30212"/>
    <lineage>
        <taxon>Eukaryota</taxon>
        <taxon>Metazoa</taxon>
        <taxon>Ecdysozoa</taxon>
        <taxon>Arthropoda</taxon>
        <taxon>Hexapoda</taxon>
        <taxon>Insecta</taxon>
        <taxon>Pterygota</taxon>
        <taxon>Neoptera</taxon>
        <taxon>Endopterygota</taxon>
        <taxon>Hymenoptera</taxon>
        <taxon>Apocrita</taxon>
        <taxon>Aculeata</taxon>
        <taxon>Vespoidea</taxon>
        <taxon>Vespidae</taxon>
        <taxon>Vespinae</taxon>
        <taxon>Vespula</taxon>
    </lineage>
</organism>
<dbReference type="Gene3D" id="1.20.5.110">
    <property type="match status" value="1"/>
</dbReference>
<dbReference type="GO" id="GO:0006887">
    <property type="term" value="P:exocytosis"/>
    <property type="evidence" value="ECO:0007669"/>
    <property type="project" value="TreeGrafter"/>
</dbReference>
<feature type="region of interest" description="Disordered" evidence="2">
    <location>
        <begin position="78"/>
        <end position="132"/>
    </location>
</feature>
<dbReference type="GO" id="GO:0030041">
    <property type="term" value="P:actin filament polymerization"/>
    <property type="evidence" value="ECO:0007669"/>
    <property type="project" value="TreeGrafter"/>
</dbReference>
<dbReference type="Pfam" id="PF10152">
    <property type="entry name" value="CCDC53"/>
    <property type="match status" value="1"/>
</dbReference>